<reference evidence="1" key="1">
    <citation type="submission" date="2023-03" db="EMBL/GenBank/DDBJ databases">
        <title>Massive genome expansion in bonnet fungi (Mycena s.s.) driven by repeated elements and novel gene families across ecological guilds.</title>
        <authorList>
            <consortium name="Lawrence Berkeley National Laboratory"/>
            <person name="Harder C.B."/>
            <person name="Miyauchi S."/>
            <person name="Viragh M."/>
            <person name="Kuo A."/>
            <person name="Thoen E."/>
            <person name="Andreopoulos B."/>
            <person name="Lu D."/>
            <person name="Skrede I."/>
            <person name="Drula E."/>
            <person name="Henrissat B."/>
            <person name="Morin E."/>
            <person name="Kohler A."/>
            <person name="Barry K."/>
            <person name="LaButti K."/>
            <person name="Morin E."/>
            <person name="Salamov A."/>
            <person name="Lipzen A."/>
            <person name="Mereny Z."/>
            <person name="Hegedus B."/>
            <person name="Baldrian P."/>
            <person name="Stursova M."/>
            <person name="Weitz H."/>
            <person name="Taylor A."/>
            <person name="Grigoriev I.V."/>
            <person name="Nagy L.G."/>
            <person name="Martin F."/>
            <person name="Kauserud H."/>
        </authorList>
    </citation>
    <scope>NUCLEOTIDE SEQUENCE</scope>
    <source>
        <strain evidence="1">CBHHK002</strain>
    </source>
</reference>
<proteinExistence type="predicted"/>
<dbReference type="EMBL" id="JARIHO010000010">
    <property type="protein sequence ID" value="KAJ7354276.1"/>
    <property type="molecule type" value="Genomic_DNA"/>
</dbReference>
<sequence length="550" mass="60889">MGKAIFPPRIESPKSWLRVSTPLLYNAIILRANTQAAALEVALKATKELGLFIEKLRVEGGFGGADAHPALHWSILGASLSMTRSNTKIADLRETLVHVIPKWDKLSLTAPSLKSIQSTALEYLLRSRSRWGLRTIHRTVDQDLYPQLKALVTYCGRTDMYDEDQTLKFSREVSFLHRGNEMQCALDEYGNYLGPPHTSHAYVDSLAVLKRLGETIGGTLKNLTVSLRDNSAAIDPTILNPFTSLTYLAWWMSDKSSFSNPGPGFSALALLEELVVGSGTETPSLLHILKHLPYTRSFLLSLKDVFRVPSLSANVMAPNLNTAPFKSIIEADAFKLCTNVKTVTVHYSRKSDCPGLSGNFIVCSAPYASLAQIFFQLALVPYRSHTPLKTRQQAAAIIPVLKHRKLRRSKGNLQWASECWRASWSPRNATSAREVDSDSRPFEGHVRQECTIIEIPSIQDTPIHMGLRQLENSNDPILQLNDNYKCLQTGPAPPNSTVQPASGFITGNERNHEQVHRVTGLPASVPLASPMPVGIIAGDHREKISNQILF</sequence>
<accession>A0AAD7ABG2</accession>
<keyword evidence="2" id="KW-1185">Reference proteome</keyword>
<evidence type="ECO:0000313" key="2">
    <source>
        <dbReference type="Proteomes" id="UP001218218"/>
    </source>
</evidence>
<gene>
    <name evidence="1" type="ORF">DFH08DRAFT_984660</name>
</gene>
<dbReference type="AlphaFoldDB" id="A0AAD7ABG2"/>
<comment type="caution">
    <text evidence="1">The sequence shown here is derived from an EMBL/GenBank/DDBJ whole genome shotgun (WGS) entry which is preliminary data.</text>
</comment>
<evidence type="ECO:0000313" key="1">
    <source>
        <dbReference type="EMBL" id="KAJ7354276.1"/>
    </source>
</evidence>
<dbReference type="Proteomes" id="UP001218218">
    <property type="component" value="Unassembled WGS sequence"/>
</dbReference>
<protein>
    <submittedName>
        <fullName evidence="1">Uncharacterized protein</fullName>
    </submittedName>
</protein>
<name>A0AAD7ABG2_9AGAR</name>
<organism evidence="1 2">
    <name type="scientific">Mycena albidolilacea</name>
    <dbReference type="NCBI Taxonomy" id="1033008"/>
    <lineage>
        <taxon>Eukaryota</taxon>
        <taxon>Fungi</taxon>
        <taxon>Dikarya</taxon>
        <taxon>Basidiomycota</taxon>
        <taxon>Agaricomycotina</taxon>
        <taxon>Agaricomycetes</taxon>
        <taxon>Agaricomycetidae</taxon>
        <taxon>Agaricales</taxon>
        <taxon>Marasmiineae</taxon>
        <taxon>Mycenaceae</taxon>
        <taxon>Mycena</taxon>
    </lineage>
</organism>